<dbReference type="Gene3D" id="3.10.300.10">
    <property type="entry name" value="Methylpurine-DNA glycosylase (MPG)"/>
    <property type="match status" value="2"/>
</dbReference>
<evidence type="ECO:0000313" key="11">
    <source>
        <dbReference type="Proteomes" id="UP000694380"/>
    </source>
</evidence>
<sequence length="382" mass="41085">MGRGCLPEGSAGAGPEAPDAAFDGECRGRSGRGNGRAESRSGAGLCSPSGEAGLPRLSPSSASPLLTAPAGGGRAQFSRMMPRKRRRLTPLNAVQSKPSFSPADTSGSLTVVLDGNSSPVSSKYFSEEKRTSSRLGTDFFNQSCISLAKSFLGQILVHKLPDGRELRGKIVETEAYLGGEDAASHSKGGKQTARNTAMFMKPGTLYVYQIYGIYFCMNVSSQAEAHLGAKQLLRCMTRKTGSRSVENQKKQYRQFFGEGAAVLLRSLEPLQGLDTMRQLRSTQRKGSAKPLKDWQLCNGPSKLCQALAINKSFDQKDLARDTAIWMEPGSEAPGEQAVVTAARIGVSYGGEWAQKPLRFYIRGNKCVSVVDKKVEREQGAAD</sequence>
<dbReference type="GO" id="GO:0005654">
    <property type="term" value="C:nucleoplasm"/>
    <property type="evidence" value="ECO:0007669"/>
    <property type="project" value="Ensembl"/>
</dbReference>
<dbReference type="Pfam" id="PF02245">
    <property type="entry name" value="Pur_DNA_glyco"/>
    <property type="match status" value="2"/>
</dbReference>
<feature type="compositionally biased region" description="Low complexity" evidence="9">
    <location>
        <begin position="52"/>
        <end position="69"/>
    </location>
</feature>
<organism evidence="10 11">
    <name type="scientific">Chrysemys picta bellii</name>
    <name type="common">Western painted turtle</name>
    <name type="synonym">Emys bellii</name>
    <dbReference type="NCBI Taxonomy" id="8478"/>
    <lineage>
        <taxon>Eukaryota</taxon>
        <taxon>Metazoa</taxon>
        <taxon>Chordata</taxon>
        <taxon>Craniata</taxon>
        <taxon>Vertebrata</taxon>
        <taxon>Euteleostomi</taxon>
        <taxon>Archelosauria</taxon>
        <taxon>Testudinata</taxon>
        <taxon>Testudines</taxon>
        <taxon>Cryptodira</taxon>
        <taxon>Durocryptodira</taxon>
        <taxon>Testudinoidea</taxon>
        <taxon>Emydidae</taxon>
        <taxon>Chrysemys</taxon>
    </lineage>
</organism>
<feature type="region of interest" description="Disordered" evidence="9">
    <location>
        <begin position="1"/>
        <end position="108"/>
    </location>
</feature>
<dbReference type="GO" id="GO:0006284">
    <property type="term" value="P:base-excision repair"/>
    <property type="evidence" value="ECO:0007669"/>
    <property type="project" value="Ensembl"/>
</dbReference>
<evidence type="ECO:0000256" key="4">
    <source>
        <dbReference type="ARBA" id="ARBA00012000"/>
    </source>
</evidence>
<evidence type="ECO:0000256" key="3">
    <source>
        <dbReference type="ARBA" id="ARBA00009232"/>
    </source>
</evidence>
<reference evidence="10" key="2">
    <citation type="submission" date="2025-09" db="UniProtKB">
        <authorList>
            <consortium name="Ensembl"/>
        </authorList>
    </citation>
    <scope>IDENTIFICATION</scope>
</reference>
<dbReference type="AlphaFoldDB" id="A0A8C3IUF0"/>
<dbReference type="CDD" id="cd00540">
    <property type="entry name" value="AAG"/>
    <property type="match status" value="1"/>
</dbReference>
<evidence type="ECO:0000256" key="2">
    <source>
        <dbReference type="ARBA" id="ARBA00002421"/>
    </source>
</evidence>
<protein>
    <recommendedName>
        <fullName evidence="4">DNA-3-methyladenine glycosylase II</fullName>
        <ecNumber evidence="4">3.2.2.21</ecNumber>
    </recommendedName>
    <alternativeName>
        <fullName evidence="8">3-methyladenine DNA glycosidase</fullName>
    </alternativeName>
</protein>
<comment type="catalytic activity">
    <reaction evidence="1">
        <text>Hydrolysis of alkylated DNA, releasing 3-methyladenine, 3-methylguanine, 7-methylguanine and 7-methyladenine.</text>
        <dbReference type="EC" id="3.2.2.21"/>
    </reaction>
</comment>
<dbReference type="SUPFAM" id="SSF50486">
    <property type="entry name" value="FMT C-terminal domain-like"/>
    <property type="match status" value="2"/>
</dbReference>
<evidence type="ECO:0000256" key="1">
    <source>
        <dbReference type="ARBA" id="ARBA00000086"/>
    </source>
</evidence>
<evidence type="ECO:0000256" key="7">
    <source>
        <dbReference type="ARBA" id="ARBA00023204"/>
    </source>
</evidence>
<dbReference type="PANTHER" id="PTHR10429">
    <property type="entry name" value="DNA-3-METHYLADENINE GLYCOSYLASE"/>
    <property type="match status" value="1"/>
</dbReference>
<comment type="similarity">
    <text evidence="3">Belongs to the DNA glycosylase MPG family.</text>
</comment>
<evidence type="ECO:0000256" key="8">
    <source>
        <dbReference type="ARBA" id="ARBA00033426"/>
    </source>
</evidence>
<dbReference type="Proteomes" id="UP000694380">
    <property type="component" value="Unplaced"/>
</dbReference>
<dbReference type="Ensembl" id="ENSCPBT00000044707.1">
    <property type="protein sequence ID" value="ENSCPBP00000038129.1"/>
    <property type="gene ID" value="ENSCPBG00000026401.1"/>
</dbReference>
<feature type="compositionally biased region" description="Polar residues" evidence="9">
    <location>
        <begin position="92"/>
        <end position="108"/>
    </location>
</feature>
<dbReference type="GO" id="GO:0005829">
    <property type="term" value="C:cytosol"/>
    <property type="evidence" value="ECO:0007669"/>
    <property type="project" value="Ensembl"/>
</dbReference>
<dbReference type="GeneTree" id="ENSGT00390000009825"/>
<keyword evidence="6" id="KW-0378">Hydrolase</keyword>
<dbReference type="InterPro" id="IPR003180">
    <property type="entry name" value="MPG"/>
</dbReference>
<name>A0A8C3IUF0_CHRPI</name>
<evidence type="ECO:0000256" key="9">
    <source>
        <dbReference type="SAM" id="MobiDB-lite"/>
    </source>
</evidence>
<dbReference type="PANTHER" id="PTHR10429:SF0">
    <property type="entry name" value="DNA-3-METHYLADENINE GLYCOSYLASE"/>
    <property type="match status" value="1"/>
</dbReference>
<dbReference type="EC" id="3.2.2.21" evidence="4"/>
<dbReference type="GO" id="GO:0003905">
    <property type="term" value="F:alkylbase DNA N-glycosylase activity"/>
    <property type="evidence" value="ECO:0007669"/>
    <property type="project" value="UniProtKB-EC"/>
</dbReference>
<proteinExistence type="inferred from homology"/>
<comment type="function">
    <text evidence="2">Hydrolysis of the deoxyribose N-glycosidic bond to excise 3-methyladenine, and 7-methylguanine from the damaged DNA polymer formed by alkylation lesions.</text>
</comment>
<evidence type="ECO:0000256" key="5">
    <source>
        <dbReference type="ARBA" id="ARBA00022763"/>
    </source>
</evidence>
<dbReference type="NCBIfam" id="TIGR00567">
    <property type="entry name" value="3mg"/>
    <property type="match status" value="1"/>
</dbReference>
<dbReference type="InterPro" id="IPR036995">
    <property type="entry name" value="MPG_sf"/>
</dbReference>
<evidence type="ECO:0000313" key="10">
    <source>
        <dbReference type="Ensembl" id="ENSCPBP00000038129.1"/>
    </source>
</evidence>
<reference evidence="10" key="1">
    <citation type="submission" date="2025-08" db="UniProtKB">
        <authorList>
            <consortium name="Ensembl"/>
        </authorList>
    </citation>
    <scope>IDENTIFICATION</scope>
</reference>
<keyword evidence="7" id="KW-0234">DNA repair</keyword>
<dbReference type="HAMAP" id="MF_00527">
    <property type="entry name" value="3MGH"/>
    <property type="match status" value="1"/>
</dbReference>
<keyword evidence="5" id="KW-0227">DNA damage</keyword>
<dbReference type="GO" id="GO:0003677">
    <property type="term" value="F:DNA binding"/>
    <property type="evidence" value="ECO:0007669"/>
    <property type="project" value="InterPro"/>
</dbReference>
<evidence type="ECO:0000256" key="6">
    <source>
        <dbReference type="ARBA" id="ARBA00022801"/>
    </source>
</evidence>
<gene>
    <name evidence="10" type="primary">MPG</name>
</gene>
<keyword evidence="11" id="KW-1185">Reference proteome</keyword>
<dbReference type="InterPro" id="IPR011034">
    <property type="entry name" value="Formyl_transferase-like_C_sf"/>
</dbReference>
<accession>A0A8C3IUF0</accession>